<keyword evidence="3" id="KW-0249">Electron transport</keyword>
<dbReference type="Pfam" id="PF00085">
    <property type="entry name" value="Thioredoxin"/>
    <property type="match status" value="1"/>
</dbReference>
<organism evidence="8 9">
    <name type="scientific">Arthrobacter ginsengisoli</name>
    <dbReference type="NCBI Taxonomy" id="1356565"/>
    <lineage>
        <taxon>Bacteria</taxon>
        <taxon>Bacillati</taxon>
        <taxon>Actinomycetota</taxon>
        <taxon>Actinomycetes</taxon>
        <taxon>Micrococcales</taxon>
        <taxon>Micrococcaceae</taxon>
        <taxon>Arthrobacter</taxon>
    </lineage>
</organism>
<evidence type="ECO:0000256" key="2">
    <source>
        <dbReference type="ARBA" id="ARBA00022448"/>
    </source>
</evidence>
<dbReference type="NCBIfam" id="TIGR01068">
    <property type="entry name" value="thioredoxin"/>
    <property type="match status" value="1"/>
</dbReference>
<dbReference type="SUPFAM" id="SSF52833">
    <property type="entry name" value="Thioredoxin-like"/>
    <property type="match status" value="1"/>
</dbReference>
<reference evidence="8 9" key="1">
    <citation type="submission" date="2023-07" db="EMBL/GenBank/DDBJ databases">
        <title>Sorghum-associated microbial communities from plants grown in Nebraska, USA.</title>
        <authorList>
            <person name="Schachtman D."/>
        </authorList>
    </citation>
    <scope>NUCLEOTIDE SEQUENCE [LARGE SCALE GENOMIC DNA]</scope>
    <source>
        <strain evidence="8 9">BE167</strain>
    </source>
</reference>
<dbReference type="PIRSF" id="PIRSF000077">
    <property type="entry name" value="Thioredoxin"/>
    <property type="match status" value="1"/>
</dbReference>
<evidence type="ECO:0000259" key="7">
    <source>
        <dbReference type="PROSITE" id="PS51352"/>
    </source>
</evidence>
<evidence type="ECO:0000256" key="4">
    <source>
        <dbReference type="ARBA" id="ARBA00023157"/>
    </source>
</evidence>
<dbReference type="PANTHER" id="PTHR45663:SF11">
    <property type="entry name" value="GEO12009P1"/>
    <property type="match status" value="1"/>
</dbReference>
<sequence>MIAEQSSTPALVDFWAAWCGPCRMVSPVLDKLAQERAGRVKLVKVDVDKSPSLSRRFDIQAIPTILLIRDGKVVARQAGAPPAAALRQWLDDALAAGP</sequence>
<evidence type="ECO:0000256" key="3">
    <source>
        <dbReference type="ARBA" id="ARBA00022982"/>
    </source>
</evidence>
<evidence type="ECO:0000256" key="1">
    <source>
        <dbReference type="ARBA" id="ARBA00008987"/>
    </source>
</evidence>
<dbReference type="PROSITE" id="PS00194">
    <property type="entry name" value="THIOREDOXIN_1"/>
    <property type="match status" value="1"/>
</dbReference>
<dbReference type="InterPro" id="IPR005746">
    <property type="entry name" value="Thioredoxin"/>
</dbReference>
<keyword evidence="2" id="KW-0813">Transport</keyword>
<evidence type="ECO:0000256" key="6">
    <source>
        <dbReference type="NCBIfam" id="TIGR01068"/>
    </source>
</evidence>
<evidence type="ECO:0000313" key="8">
    <source>
        <dbReference type="EMBL" id="MDR7081474.1"/>
    </source>
</evidence>
<dbReference type="Gene3D" id="3.40.30.10">
    <property type="entry name" value="Glutaredoxin"/>
    <property type="match status" value="1"/>
</dbReference>
<name>A0ABU1U8I8_9MICC</name>
<dbReference type="Proteomes" id="UP001252243">
    <property type="component" value="Unassembled WGS sequence"/>
</dbReference>
<dbReference type="InterPro" id="IPR013766">
    <property type="entry name" value="Thioredoxin_domain"/>
</dbReference>
<accession>A0ABU1U8I8</accession>
<evidence type="ECO:0000313" key="9">
    <source>
        <dbReference type="Proteomes" id="UP001252243"/>
    </source>
</evidence>
<keyword evidence="5" id="KW-0676">Redox-active center</keyword>
<evidence type="ECO:0000256" key="5">
    <source>
        <dbReference type="ARBA" id="ARBA00023284"/>
    </source>
</evidence>
<dbReference type="PANTHER" id="PTHR45663">
    <property type="entry name" value="GEO12009P1"/>
    <property type="match status" value="1"/>
</dbReference>
<dbReference type="InterPro" id="IPR036249">
    <property type="entry name" value="Thioredoxin-like_sf"/>
</dbReference>
<dbReference type="PRINTS" id="PR00421">
    <property type="entry name" value="THIOREDOXIN"/>
</dbReference>
<keyword evidence="9" id="KW-1185">Reference proteome</keyword>
<comment type="caution">
    <text evidence="8">The sequence shown here is derived from an EMBL/GenBank/DDBJ whole genome shotgun (WGS) entry which is preliminary data.</text>
</comment>
<protein>
    <recommendedName>
        <fullName evidence="6">Thioredoxin</fullName>
    </recommendedName>
</protein>
<dbReference type="InterPro" id="IPR017937">
    <property type="entry name" value="Thioredoxin_CS"/>
</dbReference>
<dbReference type="PROSITE" id="PS51352">
    <property type="entry name" value="THIOREDOXIN_2"/>
    <property type="match status" value="1"/>
</dbReference>
<dbReference type="CDD" id="cd02947">
    <property type="entry name" value="TRX_family"/>
    <property type="match status" value="1"/>
</dbReference>
<gene>
    <name evidence="8" type="ORF">J2X01_000751</name>
</gene>
<comment type="similarity">
    <text evidence="1">Belongs to the thioredoxin family.</text>
</comment>
<dbReference type="EMBL" id="JAVDVQ010000002">
    <property type="protein sequence ID" value="MDR7081474.1"/>
    <property type="molecule type" value="Genomic_DNA"/>
</dbReference>
<keyword evidence="4" id="KW-1015">Disulfide bond</keyword>
<proteinExistence type="inferred from homology"/>
<feature type="domain" description="Thioredoxin" evidence="7">
    <location>
        <begin position="1"/>
        <end position="95"/>
    </location>
</feature>